<name>A0A261UGI8_9BORD</name>
<feature type="region of interest" description="Disordered" evidence="1">
    <location>
        <begin position="156"/>
        <end position="209"/>
    </location>
</feature>
<feature type="compositionally biased region" description="Basic and acidic residues" evidence="1">
    <location>
        <begin position="168"/>
        <end position="191"/>
    </location>
</feature>
<feature type="signal peptide" evidence="2">
    <location>
        <begin position="1"/>
        <end position="28"/>
    </location>
</feature>
<evidence type="ECO:0000256" key="2">
    <source>
        <dbReference type="SAM" id="SignalP"/>
    </source>
</evidence>
<evidence type="ECO:0008006" key="5">
    <source>
        <dbReference type="Google" id="ProtNLM"/>
    </source>
</evidence>
<keyword evidence="4" id="KW-1185">Reference proteome</keyword>
<feature type="compositionally biased region" description="Polar residues" evidence="1">
    <location>
        <begin position="157"/>
        <end position="166"/>
    </location>
</feature>
<protein>
    <recommendedName>
        <fullName evidence="5">LTXXQ motif family protein</fullName>
    </recommendedName>
</protein>
<proteinExistence type="predicted"/>
<keyword evidence="2" id="KW-0732">Signal</keyword>
<dbReference type="EMBL" id="NEVS01000004">
    <property type="protein sequence ID" value="OZI61048.1"/>
    <property type="molecule type" value="Genomic_DNA"/>
</dbReference>
<evidence type="ECO:0000256" key="1">
    <source>
        <dbReference type="SAM" id="MobiDB-lite"/>
    </source>
</evidence>
<feature type="chain" id="PRO_5012763158" description="LTXXQ motif family protein" evidence="2">
    <location>
        <begin position="29"/>
        <end position="209"/>
    </location>
</feature>
<gene>
    <name evidence="3" type="ORF">CAL28_17015</name>
</gene>
<comment type="caution">
    <text evidence="3">The sequence shown here is derived from an EMBL/GenBank/DDBJ whole genome shotgun (WGS) entry which is preliminary data.</text>
</comment>
<evidence type="ECO:0000313" key="4">
    <source>
        <dbReference type="Proteomes" id="UP000215767"/>
    </source>
</evidence>
<organism evidence="3 4">
    <name type="scientific">Bordetella genomosp. 11</name>
    <dbReference type="NCBI Taxonomy" id="1416808"/>
    <lineage>
        <taxon>Bacteria</taxon>
        <taxon>Pseudomonadati</taxon>
        <taxon>Pseudomonadota</taxon>
        <taxon>Betaproteobacteria</taxon>
        <taxon>Burkholderiales</taxon>
        <taxon>Alcaligenaceae</taxon>
        <taxon>Bordetella</taxon>
    </lineage>
</organism>
<dbReference type="RefSeq" id="WP_254926154.1">
    <property type="nucleotide sequence ID" value="NZ_NEVS01000004.1"/>
</dbReference>
<dbReference type="Proteomes" id="UP000215767">
    <property type="component" value="Unassembled WGS sequence"/>
</dbReference>
<evidence type="ECO:0000313" key="3">
    <source>
        <dbReference type="EMBL" id="OZI61048.1"/>
    </source>
</evidence>
<reference evidence="4" key="1">
    <citation type="submission" date="2017-05" db="EMBL/GenBank/DDBJ databases">
        <title>Complete and WGS of Bordetella genogroups.</title>
        <authorList>
            <person name="Spilker T."/>
            <person name="Lipuma J."/>
        </authorList>
    </citation>
    <scope>NUCLEOTIDE SEQUENCE [LARGE SCALE GENOMIC DNA]</scope>
    <source>
        <strain evidence="4">AU8856</strain>
    </source>
</reference>
<sequence length="209" mass="22555">MSRFAIRPIVASLTVALAAGTFAGAVSAAPDASAAAPTGAAHAGRDAGGHRFHHMQEMRDAIWLPGVGPIGKKEIAALKLDANQQSLLSAAQQAQQAFHQSMRENARTRRTTLDEQLKAGKLDPHALADAQTQARQQMQSQGDQVRQKSLAVWDSLNDGQRQQVTQFVKERQDRMQARMQERMQEHRKDGRPGAGRGPAPAPEAPATSS</sequence>
<dbReference type="AlphaFoldDB" id="A0A261UGI8"/>
<accession>A0A261UGI8</accession>